<dbReference type="InterPro" id="IPR005532">
    <property type="entry name" value="SUMF_dom"/>
</dbReference>
<dbReference type="AlphaFoldDB" id="A0A6M5YQN2"/>
<name>A0A6M5YQN2_9BACT</name>
<accession>A0A6M5YQN2</accession>
<dbReference type="PANTHER" id="PTHR23150:SF19">
    <property type="entry name" value="FORMYLGLYCINE-GENERATING ENZYME"/>
    <property type="match status" value="1"/>
</dbReference>
<feature type="region of interest" description="Disordered" evidence="1">
    <location>
        <begin position="16"/>
        <end position="49"/>
    </location>
</feature>
<gene>
    <name evidence="3" type="ORF">FTUN_3230</name>
</gene>
<feature type="domain" description="Sulfatase-modifying factor enzyme-like" evidence="2">
    <location>
        <begin position="72"/>
        <end position="303"/>
    </location>
</feature>
<dbReference type="SUPFAM" id="SSF56436">
    <property type="entry name" value="C-type lectin-like"/>
    <property type="match status" value="1"/>
</dbReference>
<dbReference type="Gene3D" id="3.90.1580.10">
    <property type="entry name" value="paralog of FGE (formylglycine-generating enzyme)"/>
    <property type="match status" value="1"/>
</dbReference>
<evidence type="ECO:0000313" key="4">
    <source>
        <dbReference type="Proteomes" id="UP000503447"/>
    </source>
</evidence>
<protein>
    <submittedName>
        <fullName evidence="3">Serine/threonine kinase</fullName>
    </submittedName>
</protein>
<proteinExistence type="predicted"/>
<sequence>MGSALNGPTSSALSGVSIFDSRAPGSGDSGPVSGRYTRPPGPVTTSLPANVALGRGRSAGMALNSIGMTFARIPAGVFMMGAHQDDDHRFVGDELPQHFVRINRPFFMSVFQVTQAEFERVTGRNPSYFNKDRKGGPSHPVESVSWFEAEQFCAQLSALPAEVTAARRYVLPTEAEWEYACRAGTRTAFWCGPRLTTDVANFTTGREKHNTTVSGGTQPVGQYRPNVWGLYDMHGNVEEWVHDWFDDKYYANTPVDDPTGPESGSSRVTRGGCWQSFATECRSAARSASPPERGLSRIGFRVVMLEKER</sequence>
<organism evidence="3 4">
    <name type="scientific">Frigoriglobus tundricola</name>
    <dbReference type="NCBI Taxonomy" id="2774151"/>
    <lineage>
        <taxon>Bacteria</taxon>
        <taxon>Pseudomonadati</taxon>
        <taxon>Planctomycetota</taxon>
        <taxon>Planctomycetia</taxon>
        <taxon>Gemmatales</taxon>
        <taxon>Gemmataceae</taxon>
        <taxon>Frigoriglobus</taxon>
    </lineage>
</organism>
<dbReference type="GO" id="GO:0016301">
    <property type="term" value="F:kinase activity"/>
    <property type="evidence" value="ECO:0007669"/>
    <property type="project" value="UniProtKB-KW"/>
</dbReference>
<dbReference type="InterPro" id="IPR051043">
    <property type="entry name" value="Sulfatase_Mod_Factor_Kinase"/>
</dbReference>
<keyword evidence="4" id="KW-1185">Reference proteome</keyword>
<dbReference type="Proteomes" id="UP000503447">
    <property type="component" value="Chromosome"/>
</dbReference>
<keyword evidence="3" id="KW-0418">Kinase</keyword>
<reference evidence="4" key="1">
    <citation type="submission" date="2020-05" db="EMBL/GenBank/DDBJ databases">
        <title>Frigoriglobus tundricola gen. nov., sp. nov., a psychrotolerant cellulolytic planctomycete of the family Gemmataceae with two divergent copies of 16S rRNA gene.</title>
        <authorList>
            <person name="Kulichevskaya I.S."/>
            <person name="Ivanova A.A."/>
            <person name="Naumoff D.G."/>
            <person name="Beletsky A.V."/>
            <person name="Rijpstra W.I.C."/>
            <person name="Sinninghe Damste J.S."/>
            <person name="Mardanov A.V."/>
            <person name="Ravin N.V."/>
            <person name="Dedysh S.N."/>
        </authorList>
    </citation>
    <scope>NUCLEOTIDE SEQUENCE [LARGE SCALE GENOMIC DNA]</scope>
    <source>
        <strain evidence="4">PL17</strain>
    </source>
</reference>
<dbReference type="InterPro" id="IPR016187">
    <property type="entry name" value="CTDL_fold"/>
</dbReference>
<dbReference type="InterPro" id="IPR042095">
    <property type="entry name" value="SUMF_sf"/>
</dbReference>
<dbReference type="GO" id="GO:0120147">
    <property type="term" value="F:formylglycine-generating oxidase activity"/>
    <property type="evidence" value="ECO:0007669"/>
    <property type="project" value="TreeGrafter"/>
</dbReference>
<evidence type="ECO:0000259" key="2">
    <source>
        <dbReference type="Pfam" id="PF03781"/>
    </source>
</evidence>
<dbReference type="PANTHER" id="PTHR23150">
    <property type="entry name" value="SULFATASE MODIFYING FACTOR 1, 2"/>
    <property type="match status" value="1"/>
</dbReference>
<evidence type="ECO:0000256" key="1">
    <source>
        <dbReference type="SAM" id="MobiDB-lite"/>
    </source>
</evidence>
<keyword evidence="3" id="KW-0808">Transferase</keyword>
<dbReference type="EMBL" id="CP053452">
    <property type="protein sequence ID" value="QJW95676.1"/>
    <property type="molecule type" value="Genomic_DNA"/>
</dbReference>
<evidence type="ECO:0000313" key="3">
    <source>
        <dbReference type="EMBL" id="QJW95676.1"/>
    </source>
</evidence>
<dbReference type="KEGG" id="ftj:FTUN_3230"/>
<dbReference type="Pfam" id="PF03781">
    <property type="entry name" value="FGE-sulfatase"/>
    <property type="match status" value="1"/>
</dbReference>